<dbReference type="GO" id="GO:0005737">
    <property type="term" value="C:cytoplasm"/>
    <property type="evidence" value="ECO:0007669"/>
    <property type="project" value="TreeGrafter"/>
</dbReference>
<feature type="transmembrane region" description="Helical" evidence="1">
    <location>
        <begin position="26"/>
        <end position="53"/>
    </location>
</feature>
<organism evidence="3 4">
    <name type="scientific">Candidatus Pantoea varia</name>
    <dbReference type="NCBI Taxonomy" id="1881036"/>
    <lineage>
        <taxon>Bacteria</taxon>
        <taxon>Pseudomonadati</taxon>
        <taxon>Pseudomonadota</taxon>
        <taxon>Gammaproteobacteria</taxon>
        <taxon>Enterobacterales</taxon>
        <taxon>Erwiniaceae</taxon>
        <taxon>Pantoea</taxon>
    </lineage>
</organism>
<dbReference type="Gene3D" id="3.40.250.10">
    <property type="entry name" value="Rhodanese-like domain"/>
    <property type="match status" value="1"/>
</dbReference>
<keyword evidence="4" id="KW-1185">Reference proteome</keyword>
<dbReference type="CDD" id="cd00757">
    <property type="entry name" value="ThiF_MoeB_HesA_family"/>
    <property type="match status" value="1"/>
</dbReference>
<evidence type="ECO:0000313" key="4">
    <source>
        <dbReference type="Proteomes" id="UP000198968"/>
    </source>
</evidence>
<keyword evidence="1" id="KW-0812">Transmembrane</keyword>
<dbReference type="GO" id="GO:0016779">
    <property type="term" value="F:nucleotidyltransferase activity"/>
    <property type="evidence" value="ECO:0007669"/>
    <property type="project" value="UniProtKB-KW"/>
</dbReference>
<dbReference type="AlphaFoldDB" id="A0A1I5E896"/>
<dbReference type="RefSeq" id="WP_090964661.1">
    <property type="nucleotide sequence ID" value="NZ_FOVG01000003.1"/>
</dbReference>
<evidence type="ECO:0000313" key="3">
    <source>
        <dbReference type="EMBL" id="SFO07321.1"/>
    </source>
</evidence>
<dbReference type="PANTHER" id="PTHR10953:SF102">
    <property type="entry name" value="ADENYLYLTRANSFERASE AND SULFURTRANSFERASE MOCS3"/>
    <property type="match status" value="1"/>
</dbReference>
<dbReference type="OrthoDB" id="9804286at2"/>
<dbReference type="SUPFAM" id="SSF69572">
    <property type="entry name" value="Activating enzymes of the ubiquitin-like proteins"/>
    <property type="match status" value="1"/>
</dbReference>
<dbReference type="InterPro" id="IPR001763">
    <property type="entry name" value="Rhodanese-like_dom"/>
</dbReference>
<keyword evidence="1" id="KW-1133">Transmembrane helix</keyword>
<dbReference type="InterPro" id="IPR000594">
    <property type="entry name" value="ThiF_NAD_FAD-bd"/>
</dbReference>
<dbReference type="GO" id="GO:0004792">
    <property type="term" value="F:thiosulfate-cyanide sulfurtransferase activity"/>
    <property type="evidence" value="ECO:0007669"/>
    <property type="project" value="TreeGrafter"/>
</dbReference>
<dbReference type="InterPro" id="IPR035985">
    <property type="entry name" value="Ubiquitin-activating_enz"/>
</dbReference>
<dbReference type="PROSITE" id="PS50206">
    <property type="entry name" value="RHODANESE_3"/>
    <property type="match status" value="1"/>
</dbReference>
<dbReference type="Proteomes" id="UP000198968">
    <property type="component" value="Unassembled WGS sequence"/>
</dbReference>
<dbReference type="Gene3D" id="3.40.50.720">
    <property type="entry name" value="NAD(P)-binding Rossmann-like Domain"/>
    <property type="match status" value="1"/>
</dbReference>
<keyword evidence="1" id="KW-0472">Membrane</keyword>
<dbReference type="InterPro" id="IPR036873">
    <property type="entry name" value="Rhodanese-like_dom_sf"/>
</dbReference>
<dbReference type="EMBL" id="FOVG01000003">
    <property type="protein sequence ID" value="SFO07321.1"/>
    <property type="molecule type" value="Genomic_DNA"/>
</dbReference>
<evidence type="ECO:0000256" key="1">
    <source>
        <dbReference type="SAM" id="Phobius"/>
    </source>
</evidence>
<protein>
    <submittedName>
        <fullName evidence="3">Molybdopterin or thiamine biosynthesis adenylyltransferase</fullName>
    </submittedName>
</protein>
<keyword evidence="3" id="KW-0808">Transferase</keyword>
<name>A0A1I5E896_9GAMM</name>
<gene>
    <name evidence="3" type="ORF">SAMN05428971_2806</name>
</gene>
<keyword evidence="3" id="KW-0548">Nucleotidyltransferase</keyword>
<dbReference type="Pfam" id="PF00899">
    <property type="entry name" value="ThiF"/>
    <property type="match status" value="1"/>
</dbReference>
<feature type="domain" description="Rhodanese" evidence="2">
    <location>
        <begin position="274"/>
        <end position="320"/>
    </location>
</feature>
<reference evidence="4" key="1">
    <citation type="submission" date="2016-10" db="EMBL/GenBank/DDBJ databases">
        <authorList>
            <person name="Varghese N."/>
            <person name="Submissions S."/>
        </authorList>
    </citation>
    <scope>NUCLEOTIDE SEQUENCE [LARGE SCALE GENOMIC DNA]</scope>
    <source>
        <strain evidence="4">OV426</strain>
    </source>
</reference>
<dbReference type="GO" id="GO:0008641">
    <property type="term" value="F:ubiquitin-like modifier activating enzyme activity"/>
    <property type="evidence" value="ECO:0007669"/>
    <property type="project" value="InterPro"/>
</dbReference>
<sequence length="322" mass="34280">MERYQRQTMLPEIGEVGQQRLSAARVLVVGAGGLSATLLPLLAGAGVGLIRLYDGDRVELHNLHRQTLFGVDDVGQPKAICAQRALAQRNPDCRVEAHSHSLSASHLPQALEGIDLVVDAADNFAITYQLSDICYPRGLPLICASVLGRKGYVGGFCGGSPGYRALFPQLPAASGNCNTAGVMGPAVATLGAMQAQMALSVLLKLTPSPLGCMIHCDFVDWHVRQFRFDDAPEPDASGIPFIDRPMLTEDDCIVELRSVEEAPVSVAGQVLRILPQQIAAWQPPLDQRVVLVCASGMRAAQAAENLAARGVTRLALMAANTL</sequence>
<evidence type="ECO:0000259" key="2">
    <source>
        <dbReference type="PROSITE" id="PS50206"/>
    </source>
</evidence>
<dbReference type="InterPro" id="IPR045886">
    <property type="entry name" value="ThiF/MoeB/HesA"/>
</dbReference>
<proteinExistence type="predicted"/>
<accession>A0A1I5E896</accession>
<dbReference type="PANTHER" id="PTHR10953">
    <property type="entry name" value="UBIQUITIN-ACTIVATING ENZYME E1"/>
    <property type="match status" value="1"/>
</dbReference>